<feature type="transmembrane region" description="Helical" evidence="9">
    <location>
        <begin position="206"/>
        <end position="227"/>
    </location>
</feature>
<dbReference type="Gene3D" id="1.20.1540.10">
    <property type="entry name" value="Rhomboid-like"/>
    <property type="match status" value="1"/>
</dbReference>
<dbReference type="SUPFAM" id="SSF144091">
    <property type="entry name" value="Rhomboid-like"/>
    <property type="match status" value="1"/>
</dbReference>
<keyword evidence="8 9" id="KW-0472">Membrane</keyword>
<evidence type="ECO:0000256" key="6">
    <source>
        <dbReference type="ARBA" id="ARBA00022801"/>
    </source>
</evidence>
<feature type="transmembrane region" description="Helical" evidence="9">
    <location>
        <begin position="183"/>
        <end position="200"/>
    </location>
</feature>
<reference evidence="12" key="1">
    <citation type="submission" date="2022-11" db="UniProtKB">
        <authorList>
            <consortium name="WormBaseParasite"/>
        </authorList>
    </citation>
    <scope>IDENTIFICATION</scope>
</reference>
<evidence type="ECO:0000256" key="3">
    <source>
        <dbReference type="ARBA" id="ARBA00009045"/>
    </source>
</evidence>
<feature type="domain" description="Peptidase S54 rhomboid" evidence="10">
    <location>
        <begin position="119"/>
        <end position="222"/>
    </location>
</feature>
<dbReference type="GO" id="GO:0016020">
    <property type="term" value="C:membrane"/>
    <property type="evidence" value="ECO:0007669"/>
    <property type="project" value="UniProtKB-SubCell"/>
</dbReference>
<feature type="transmembrane region" description="Helical" evidence="9">
    <location>
        <begin position="116"/>
        <end position="137"/>
    </location>
</feature>
<evidence type="ECO:0000256" key="8">
    <source>
        <dbReference type="ARBA" id="ARBA00023136"/>
    </source>
</evidence>
<protein>
    <recommendedName>
        <fullName evidence="4">rhomboid protease</fullName>
        <ecNumber evidence="4">3.4.21.105</ecNumber>
    </recommendedName>
</protein>
<evidence type="ECO:0000313" key="12">
    <source>
        <dbReference type="WBParaSite" id="jg23327"/>
    </source>
</evidence>
<evidence type="ECO:0000313" key="11">
    <source>
        <dbReference type="Proteomes" id="UP000887574"/>
    </source>
</evidence>
<comment type="subcellular location">
    <subcellularLocation>
        <location evidence="2">Membrane</location>
        <topology evidence="2">Multi-pass membrane protein</topology>
    </subcellularLocation>
</comment>
<dbReference type="EC" id="3.4.21.105" evidence="4"/>
<keyword evidence="6" id="KW-0378">Hydrolase</keyword>
<dbReference type="Pfam" id="PF01694">
    <property type="entry name" value="Rhomboid"/>
    <property type="match status" value="1"/>
</dbReference>
<dbReference type="GO" id="GO:0004252">
    <property type="term" value="F:serine-type endopeptidase activity"/>
    <property type="evidence" value="ECO:0007669"/>
    <property type="project" value="InterPro"/>
</dbReference>
<accession>A0A915DTE5</accession>
<dbReference type="PANTHER" id="PTHR43731:SF14">
    <property type="entry name" value="PRESENILIN-ASSOCIATED RHOMBOID-LIKE PROTEIN, MITOCHONDRIAL"/>
    <property type="match status" value="1"/>
</dbReference>
<dbReference type="GO" id="GO:0006465">
    <property type="term" value="P:signal peptide processing"/>
    <property type="evidence" value="ECO:0007669"/>
    <property type="project" value="TreeGrafter"/>
</dbReference>
<evidence type="ECO:0000259" key="10">
    <source>
        <dbReference type="Pfam" id="PF01694"/>
    </source>
</evidence>
<name>A0A915DTE5_9BILA</name>
<keyword evidence="7 9" id="KW-1133">Transmembrane helix</keyword>
<dbReference type="Proteomes" id="UP000887574">
    <property type="component" value="Unplaced"/>
</dbReference>
<evidence type="ECO:0000256" key="7">
    <source>
        <dbReference type="ARBA" id="ARBA00022989"/>
    </source>
</evidence>
<keyword evidence="5 9" id="KW-0812">Transmembrane</keyword>
<feature type="transmembrane region" description="Helical" evidence="9">
    <location>
        <begin position="12"/>
        <end position="33"/>
    </location>
</feature>
<comment type="similarity">
    <text evidence="3">Belongs to the peptidase S54 family.</text>
</comment>
<dbReference type="InterPro" id="IPR035952">
    <property type="entry name" value="Rhomboid-like_sf"/>
</dbReference>
<dbReference type="InterPro" id="IPR050925">
    <property type="entry name" value="Rhomboid_protease_S54"/>
</dbReference>
<sequence>MFLIVKTFTPTSCLYKAAGFAIGASCALFWALGCSNTLNCENRTFSDISSTSLQMSSFLCTLAIIGINICVCLAWRVKYFHEVMNNLFVCRFSSRNIHWPVLLSSFSHQDLLNMAIINEFCCFYFAAGMLGSVASLAGRHYRGHYKIGRMGATSVISATFIYRLMKQPEAQIHLLWLRIDGRIFVVLYMLFDLTGLLYFTNSSVDFAGHLGGSLFGLFYAVCGERLYRKIFPAGHRFGDVRIE</sequence>
<dbReference type="WBParaSite" id="jg23327">
    <property type="protein sequence ID" value="jg23327"/>
    <property type="gene ID" value="jg23327"/>
</dbReference>
<dbReference type="InterPro" id="IPR022764">
    <property type="entry name" value="Peptidase_S54_rhomboid_dom"/>
</dbReference>
<evidence type="ECO:0000256" key="5">
    <source>
        <dbReference type="ARBA" id="ARBA00022692"/>
    </source>
</evidence>
<organism evidence="11 12">
    <name type="scientific">Ditylenchus dipsaci</name>
    <dbReference type="NCBI Taxonomy" id="166011"/>
    <lineage>
        <taxon>Eukaryota</taxon>
        <taxon>Metazoa</taxon>
        <taxon>Ecdysozoa</taxon>
        <taxon>Nematoda</taxon>
        <taxon>Chromadorea</taxon>
        <taxon>Rhabditida</taxon>
        <taxon>Tylenchina</taxon>
        <taxon>Tylenchomorpha</taxon>
        <taxon>Sphaerularioidea</taxon>
        <taxon>Anguinidae</taxon>
        <taxon>Anguininae</taxon>
        <taxon>Ditylenchus</taxon>
    </lineage>
</organism>
<evidence type="ECO:0000256" key="2">
    <source>
        <dbReference type="ARBA" id="ARBA00004141"/>
    </source>
</evidence>
<comment type="catalytic activity">
    <reaction evidence="1">
        <text>Cleaves type-1 transmembrane domains using a catalytic dyad composed of serine and histidine that are contributed by different transmembrane domains.</text>
        <dbReference type="EC" id="3.4.21.105"/>
    </reaction>
</comment>
<dbReference type="AlphaFoldDB" id="A0A915DTE5"/>
<evidence type="ECO:0000256" key="1">
    <source>
        <dbReference type="ARBA" id="ARBA00000156"/>
    </source>
</evidence>
<dbReference type="PROSITE" id="PS51257">
    <property type="entry name" value="PROKAR_LIPOPROTEIN"/>
    <property type="match status" value="1"/>
</dbReference>
<feature type="transmembrane region" description="Helical" evidence="9">
    <location>
        <begin position="53"/>
        <end position="75"/>
    </location>
</feature>
<dbReference type="PANTHER" id="PTHR43731">
    <property type="entry name" value="RHOMBOID PROTEASE"/>
    <property type="match status" value="1"/>
</dbReference>
<evidence type="ECO:0000256" key="4">
    <source>
        <dbReference type="ARBA" id="ARBA00013039"/>
    </source>
</evidence>
<evidence type="ECO:0000256" key="9">
    <source>
        <dbReference type="SAM" id="Phobius"/>
    </source>
</evidence>
<keyword evidence="11" id="KW-1185">Reference proteome</keyword>
<proteinExistence type="inferred from homology"/>